<comment type="caution">
    <text evidence="1">The sequence shown here is derived from an EMBL/GenBank/DDBJ whole genome shotgun (WGS) entry which is preliminary data.</text>
</comment>
<dbReference type="Proteomes" id="UP001249851">
    <property type="component" value="Unassembled WGS sequence"/>
</dbReference>
<reference evidence="1" key="1">
    <citation type="journal article" date="2023" name="G3 (Bethesda)">
        <title>Whole genome assembly and annotation of the endangered Caribbean coral Acropora cervicornis.</title>
        <authorList>
            <person name="Selwyn J.D."/>
            <person name="Vollmer S.V."/>
        </authorList>
    </citation>
    <scope>NUCLEOTIDE SEQUENCE</scope>
    <source>
        <strain evidence="1">K2</strain>
    </source>
</reference>
<gene>
    <name evidence="1" type="ORF">P5673_017958</name>
</gene>
<reference evidence="1" key="2">
    <citation type="journal article" date="2023" name="Science">
        <title>Genomic signatures of disease resistance in endangered staghorn corals.</title>
        <authorList>
            <person name="Vollmer S.V."/>
            <person name="Selwyn J.D."/>
            <person name="Despard B.A."/>
            <person name="Roesel C.L."/>
        </authorList>
    </citation>
    <scope>NUCLEOTIDE SEQUENCE</scope>
    <source>
        <strain evidence="1">K2</strain>
    </source>
</reference>
<sequence length="1329" mass="151501">MAVRSNSAVSENLWIRKFKECVSAFQAEQSYLPKLAQSGDLKPATNTAYVPVSSAFNSEEQECENNKPVGHVRLINAGDSSLSADSSTGERFLQELIDIQRKHQWHNEQFVFYQQSGDRQLQELLGQQHRLSLTLSLPSTEVQVFDEDPVNYCNFVRSFENLIEAKTTDSNARLYYLVHYTRRDAQDLMKGCLSMKTDEGRGEDATVTDYPRQANCITECILLNLEVFDLAENNLVELPTVSVPVPPIGLLIGSDVPKALEPQEVRVSQGQGLFVTRTVFGWTVNGPMGRMGGAQPSANFMRADQELTQQFRMFCNWEFCDAIYDHKSAMSKEDTRALTTMKESICLKKGHYEIALPWREDVPCLPNNRTLAEHCLKLLRRRLLRNPELHSNLFKNGHAQQVPENRLEHPVGPGPGLANNLIGVLTRFCQEPVAVMADIEGMFHQGGFRLTKWIFNSRRVIESFPISERAVSVKDHLLDQLPIERALGRKWDVESDTFGFKMISAVWQNWLKDLPKLESLKVEPCFKAADFGEVACCQIHYFADANQFAYGAVSYLRIMNTRGDIYCSVLTGKSRLSPLKQLTIPLLELCAAVAATWLEKMVWREIDMQVNQVNLGYNSNESKQFHTFVTNRVVAIQEVASSSQRQHVGTLQNPGDDASCGLSAMALVDSSRWLRGPDFLWQPELAWPMQSSTVPEVTSGDLEVRRTAEVLSLSANIRDSPINKTFECFSSWCRFKKFIARALRYRAKLQVPVKQRRAGHAMKTMERKIDPISLDVLKTAEREIIKQLRRECFQDELAALVGIDSANPAVTMGVEHVLNLIREKFWVVSALGVCVDCKRRQAQVGKQKMADLPQERTTPDKPPLTYVGIDCFDPFLIRQGRSEVKRYGELMFSGLQVTPRMLRSDDGGPSAEYSLMVADLASKDSVVTLAAHDPQYDYYLMRVTRNGTETLKHDTACEQECKSECATSSRLKNEIRHLKGKITKLTYKLANNQEQWVQTFQQIQEQNKLLMVNADQPTEEDIEINEEDEEANIPDFFDQDPTWDPETVDSEYDKIRDEDDSANTYDNTRLDFQGENAREEPKGIVFLSKLMLLFQFCHFCLFPKPNEAVTQTGTMLTIVSECRNCRESYTWKSQPDLMGRFPAGKLLQSFATLCAGALKRKELLVFRHMGMLVYHEPAYYHHQRHLLVPSIIPFWKKYQNKLLEKLSNKEVNQADSSSGMEFLAFQKAFTFLLGTEMIIKSLISDRHTSIAKWMREDCVTKCNDFGKPVGQHFFDIWHIAKNYVVDIYDTLTTNPKEELKSLAKELKEEVPGPLHTMLVKKESKESKRQ</sequence>
<dbReference type="PANTHER" id="PTHR47331">
    <property type="entry name" value="PHD-TYPE DOMAIN-CONTAINING PROTEIN"/>
    <property type="match status" value="1"/>
</dbReference>
<keyword evidence="2" id="KW-1185">Reference proteome</keyword>
<proteinExistence type="predicted"/>
<dbReference type="EMBL" id="JARQWQ010000040">
    <property type="protein sequence ID" value="KAK2559342.1"/>
    <property type="molecule type" value="Genomic_DNA"/>
</dbReference>
<dbReference type="PANTHER" id="PTHR47331:SF1">
    <property type="entry name" value="GAG-LIKE PROTEIN"/>
    <property type="match status" value="1"/>
</dbReference>
<protein>
    <submittedName>
        <fullName evidence="1">Uncharacterized protein</fullName>
    </submittedName>
</protein>
<name>A0AAD9QDM1_ACRCE</name>
<organism evidence="1 2">
    <name type="scientific">Acropora cervicornis</name>
    <name type="common">Staghorn coral</name>
    <dbReference type="NCBI Taxonomy" id="6130"/>
    <lineage>
        <taxon>Eukaryota</taxon>
        <taxon>Metazoa</taxon>
        <taxon>Cnidaria</taxon>
        <taxon>Anthozoa</taxon>
        <taxon>Hexacorallia</taxon>
        <taxon>Scleractinia</taxon>
        <taxon>Astrocoeniina</taxon>
        <taxon>Acroporidae</taxon>
        <taxon>Acropora</taxon>
    </lineage>
</organism>
<dbReference type="Pfam" id="PF05380">
    <property type="entry name" value="Peptidase_A17"/>
    <property type="match status" value="1"/>
</dbReference>
<evidence type="ECO:0000313" key="2">
    <source>
        <dbReference type="Proteomes" id="UP001249851"/>
    </source>
</evidence>
<accession>A0AAD9QDM1</accession>
<evidence type="ECO:0000313" key="1">
    <source>
        <dbReference type="EMBL" id="KAK2559342.1"/>
    </source>
</evidence>
<dbReference type="InterPro" id="IPR008042">
    <property type="entry name" value="Retrotrans_Pao"/>
</dbReference>